<comment type="catalytic activity">
    <reaction evidence="7">
        <text>L-aspartate + L-glutamine + ATP + H2O = L-asparagine + L-glutamate + AMP + diphosphate + H(+)</text>
        <dbReference type="Rhea" id="RHEA:12228"/>
        <dbReference type="ChEBI" id="CHEBI:15377"/>
        <dbReference type="ChEBI" id="CHEBI:15378"/>
        <dbReference type="ChEBI" id="CHEBI:29985"/>
        <dbReference type="ChEBI" id="CHEBI:29991"/>
        <dbReference type="ChEBI" id="CHEBI:30616"/>
        <dbReference type="ChEBI" id="CHEBI:33019"/>
        <dbReference type="ChEBI" id="CHEBI:58048"/>
        <dbReference type="ChEBI" id="CHEBI:58359"/>
        <dbReference type="ChEBI" id="CHEBI:456215"/>
        <dbReference type="EC" id="6.3.5.4"/>
    </reaction>
</comment>
<evidence type="ECO:0000313" key="11">
    <source>
        <dbReference type="EMBL" id="QGZ33228.1"/>
    </source>
</evidence>
<keyword evidence="6 8" id="KW-0315">Glutamine amidotransferase</keyword>
<evidence type="ECO:0000256" key="9">
    <source>
        <dbReference type="PIRSR" id="PIRSR001589-2"/>
    </source>
</evidence>
<dbReference type="InterPro" id="IPR033738">
    <property type="entry name" value="AsnB_N"/>
</dbReference>
<dbReference type="InterPro" id="IPR051786">
    <property type="entry name" value="ASN_synthetase/amidase"/>
</dbReference>
<sequence length="585" mass="61946">MCGITALYPRSGAVPPSAPAISAMLETMRRRGPDHSGIAIAASGALGAARLRIRDPAATADQPFANHDATLRIAFNGEIFNNDALRKRLGPPPGGWRTGCDVETVLSGYEALGPAIVEELEGQFAFAILDDRNRTMLVARDPFGICPLFLAEVGDLVVASSSLRAILAGFPGRFRRPDPLGIAETLLLRFPLAPNTVVAGIRQLPPGELAVFDGEREHRRRHWSLPQPAAPTGGQDEEDRLAELLEHAVAGNCLSDAPVGLFLSGGLDSGIVAALAASRLASGTPAATLAFAGPDGEGEAARALAARFGYRSHLVDVETLDPHALVADTLDAMDMPLGARDAPAVMAMARALREAEPAVKVVLTGTGSDEQFGGYRNTYFGPAEGSLEQQISHFMACYSAIDPSRRASVLALVGPDAVADMTARLAATLAAMAPGLASTTPARVLDLLYMTTHLPGWELATADMMCMHCSLEARVPFLDRHLVGFSLTRADPDARNGAPDKALLRRTAARWLGAKASARPKLPLSRPLAAWIERAAPWQGQPAGPLADLGLDPCALAQMTGPGASFDLRWRVQVLQRWLDRHLAG</sequence>
<accession>A0A857C300</accession>
<evidence type="ECO:0000256" key="4">
    <source>
        <dbReference type="ARBA" id="ARBA00022741"/>
    </source>
</evidence>
<dbReference type="GO" id="GO:0006529">
    <property type="term" value="P:asparagine biosynthetic process"/>
    <property type="evidence" value="ECO:0007669"/>
    <property type="project" value="UniProtKB-KW"/>
</dbReference>
<evidence type="ECO:0000256" key="2">
    <source>
        <dbReference type="ARBA" id="ARBA00005752"/>
    </source>
</evidence>
<keyword evidence="11" id="KW-0436">Ligase</keyword>
<evidence type="ECO:0000256" key="1">
    <source>
        <dbReference type="ARBA" id="ARBA00005187"/>
    </source>
</evidence>
<evidence type="ECO:0000256" key="5">
    <source>
        <dbReference type="ARBA" id="ARBA00022840"/>
    </source>
</evidence>
<comment type="similarity">
    <text evidence="2">Belongs to the asparagine synthetase family.</text>
</comment>
<feature type="active site" description="For GATase activity" evidence="8">
    <location>
        <position position="2"/>
    </location>
</feature>
<dbReference type="AlphaFoldDB" id="A0A857C300"/>
<evidence type="ECO:0000256" key="8">
    <source>
        <dbReference type="PIRSR" id="PIRSR001589-1"/>
    </source>
</evidence>
<dbReference type="NCBIfam" id="TIGR01536">
    <property type="entry name" value="asn_synth_AEB"/>
    <property type="match status" value="1"/>
</dbReference>
<dbReference type="Gene3D" id="3.40.50.620">
    <property type="entry name" value="HUPs"/>
    <property type="match status" value="1"/>
</dbReference>
<dbReference type="InterPro" id="IPR001962">
    <property type="entry name" value="Asn_synthase"/>
</dbReference>
<dbReference type="Pfam" id="PF13537">
    <property type="entry name" value="GATase_7"/>
    <property type="match status" value="1"/>
</dbReference>
<dbReference type="PIRSF" id="PIRSF001589">
    <property type="entry name" value="Asn_synthetase_glu-h"/>
    <property type="match status" value="1"/>
</dbReference>
<organism evidence="11 12">
    <name type="scientific">Stappia indica</name>
    <dbReference type="NCBI Taxonomy" id="538381"/>
    <lineage>
        <taxon>Bacteria</taxon>
        <taxon>Pseudomonadati</taxon>
        <taxon>Pseudomonadota</taxon>
        <taxon>Alphaproteobacteria</taxon>
        <taxon>Hyphomicrobiales</taxon>
        <taxon>Stappiaceae</taxon>
        <taxon>Stappia</taxon>
    </lineage>
</organism>
<reference evidence="11 12" key="1">
    <citation type="submission" date="2019-12" db="EMBL/GenBank/DDBJ databases">
        <title>The genome of Stappia indica PHM037.</title>
        <authorList>
            <person name="Kacar D."/>
            <person name="Galan B."/>
            <person name="Canedo L."/>
            <person name="Rodriguez P."/>
            <person name="de la Calle F."/>
            <person name="Garcia J.L."/>
        </authorList>
    </citation>
    <scope>NUCLEOTIDE SEQUENCE [LARGE SCALE GENOMIC DNA]</scope>
    <source>
        <strain evidence="11 12">PHM037</strain>
    </source>
</reference>
<dbReference type="InterPro" id="IPR006426">
    <property type="entry name" value="Asn_synth_AEB"/>
</dbReference>
<dbReference type="InterPro" id="IPR017932">
    <property type="entry name" value="GATase_2_dom"/>
</dbReference>
<evidence type="ECO:0000256" key="6">
    <source>
        <dbReference type="ARBA" id="ARBA00022962"/>
    </source>
</evidence>
<protein>
    <recommendedName>
        <fullName evidence="3">asparagine synthase (glutamine-hydrolyzing)</fullName>
        <ecNumber evidence="3">6.3.5.4</ecNumber>
    </recommendedName>
</protein>
<dbReference type="SUPFAM" id="SSF56235">
    <property type="entry name" value="N-terminal nucleophile aminohydrolases (Ntn hydrolases)"/>
    <property type="match status" value="1"/>
</dbReference>
<dbReference type="InterPro" id="IPR014729">
    <property type="entry name" value="Rossmann-like_a/b/a_fold"/>
</dbReference>
<feature type="domain" description="Glutamine amidotransferase type-2" evidence="10">
    <location>
        <begin position="2"/>
        <end position="215"/>
    </location>
</feature>
<dbReference type="PANTHER" id="PTHR43284:SF1">
    <property type="entry name" value="ASPARAGINE SYNTHETASE"/>
    <property type="match status" value="1"/>
</dbReference>
<evidence type="ECO:0000256" key="7">
    <source>
        <dbReference type="ARBA" id="ARBA00048741"/>
    </source>
</evidence>
<dbReference type="Proteomes" id="UP000435648">
    <property type="component" value="Chromosome"/>
</dbReference>
<dbReference type="RefSeq" id="WP_158192253.1">
    <property type="nucleotide sequence ID" value="NZ_CP046908.1"/>
</dbReference>
<feature type="binding site" evidence="9">
    <location>
        <position position="101"/>
    </location>
    <ligand>
        <name>L-glutamine</name>
        <dbReference type="ChEBI" id="CHEBI:58359"/>
    </ligand>
</feature>
<dbReference type="CDD" id="cd00712">
    <property type="entry name" value="AsnB"/>
    <property type="match status" value="1"/>
</dbReference>
<dbReference type="Pfam" id="PF00733">
    <property type="entry name" value="Asn_synthase"/>
    <property type="match status" value="1"/>
</dbReference>
<dbReference type="GO" id="GO:0004066">
    <property type="term" value="F:asparagine synthase (glutamine-hydrolyzing) activity"/>
    <property type="evidence" value="ECO:0007669"/>
    <property type="project" value="UniProtKB-EC"/>
</dbReference>
<name>A0A857C300_9HYPH</name>
<evidence type="ECO:0000259" key="10">
    <source>
        <dbReference type="PROSITE" id="PS51278"/>
    </source>
</evidence>
<keyword evidence="8" id="KW-0061">Asparagine biosynthesis</keyword>
<dbReference type="CDD" id="cd01991">
    <property type="entry name" value="Asn_synthase_B_C"/>
    <property type="match status" value="1"/>
</dbReference>
<comment type="pathway">
    <text evidence="1">Amino-acid biosynthesis; L-asparagine biosynthesis; L-asparagine from L-aspartate (L-Gln route): step 1/1.</text>
</comment>
<evidence type="ECO:0000256" key="3">
    <source>
        <dbReference type="ARBA" id="ARBA00012737"/>
    </source>
</evidence>
<dbReference type="PANTHER" id="PTHR43284">
    <property type="entry name" value="ASPARAGINE SYNTHETASE (GLUTAMINE-HYDROLYZING)"/>
    <property type="match status" value="1"/>
</dbReference>
<gene>
    <name evidence="11" type="primary">asnB</name>
    <name evidence="11" type="ORF">GH266_01120</name>
</gene>
<dbReference type="GO" id="GO:0005524">
    <property type="term" value="F:ATP binding"/>
    <property type="evidence" value="ECO:0007669"/>
    <property type="project" value="UniProtKB-KW"/>
</dbReference>
<dbReference type="EC" id="6.3.5.4" evidence="3"/>
<keyword evidence="4 9" id="KW-0547">Nucleotide-binding</keyword>
<dbReference type="InterPro" id="IPR029055">
    <property type="entry name" value="Ntn_hydrolases_N"/>
</dbReference>
<dbReference type="PROSITE" id="PS51278">
    <property type="entry name" value="GATASE_TYPE_2"/>
    <property type="match status" value="1"/>
</dbReference>
<keyword evidence="8" id="KW-0028">Amino-acid biosynthesis</keyword>
<dbReference type="SUPFAM" id="SSF52402">
    <property type="entry name" value="Adenine nucleotide alpha hydrolases-like"/>
    <property type="match status" value="1"/>
</dbReference>
<dbReference type="KEGG" id="siw:GH266_01120"/>
<keyword evidence="5 9" id="KW-0067">ATP-binding</keyword>
<evidence type="ECO:0000313" key="12">
    <source>
        <dbReference type="Proteomes" id="UP000435648"/>
    </source>
</evidence>
<dbReference type="EMBL" id="CP046908">
    <property type="protein sequence ID" value="QGZ33228.1"/>
    <property type="molecule type" value="Genomic_DNA"/>
</dbReference>
<dbReference type="Gene3D" id="3.60.20.10">
    <property type="entry name" value="Glutamine Phosphoribosylpyrophosphate, subunit 1, domain 1"/>
    <property type="match status" value="1"/>
</dbReference>
<proteinExistence type="inferred from homology"/>
<dbReference type="OrthoDB" id="9801213at2"/>